<proteinExistence type="predicted"/>
<sequence length="368" mass="41403">MSHELIVPVAQDVAHARSLAITGDRETAVYTAHERLEDDLAKLPVVMAETKKHSYSGVDPWVAVSTTIESICQEVELCLQLFSTGVKMQRFKGLRTVSTLYNQQNCPADRLRCFFDIVHAAFTVDGTKVPMSAVVLYKFTQTVRIFDVNQAVIWLKLGINNMLEARSILDSSEDSSSSTHMRLVQISVFVNEKNAIQRMKEKGKNSLMVSMLTLLIKCGAETGQAVTEVQERKSELGEFMKDDVFESLIQFESSYTKRMNGKKERIREKKDKRIGKGEIKKKEDVKTSISTNTSTVSRNNDPSRVEFSHRFLQYLLRGGWRQHPTKAIVALLAFILICVLAKRTISGLLSALKNIKSSSYGGRKTLTL</sequence>
<accession>A0A1X0NYW0</accession>
<dbReference type="RefSeq" id="XP_028883406.1">
    <property type="nucleotide sequence ID" value="XM_029025090.1"/>
</dbReference>
<dbReference type="GeneID" id="39984870"/>
<gene>
    <name evidence="1" type="ORF">TM35_000121150</name>
</gene>
<dbReference type="Proteomes" id="UP000192257">
    <property type="component" value="Unassembled WGS sequence"/>
</dbReference>
<dbReference type="VEuPathDB" id="TriTrypDB:TM35_000121150"/>
<name>A0A1X0NYW0_9TRYP</name>
<dbReference type="EMBL" id="NBCO01000012">
    <property type="protein sequence ID" value="ORC89340.1"/>
    <property type="molecule type" value="Genomic_DNA"/>
</dbReference>
<organism evidence="1 2">
    <name type="scientific">Trypanosoma theileri</name>
    <dbReference type="NCBI Taxonomy" id="67003"/>
    <lineage>
        <taxon>Eukaryota</taxon>
        <taxon>Discoba</taxon>
        <taxon>Euglenozoa</taxon>
        <taxon>Kinetoplastea</taxon>
        <taxon>Metakinetoplastina</taxon>
        <taxon>Trypanosomatida</taxon>
        <taxon>Trypanosomatidae</taxon>
        <taxon>Trypanosoma</taxon>
    </lineage>
</organism>
<keyword evidence="2" id="KW-1185">Reference proteome</keyword>
<reference evidence="1 2" key="1">
    <citation type="submission" date="2017-03" db="EMBL/GenBank/DDBJ databases">
        <title>An alternative strategy for trypanosome survival in the mammalian bloodstream revealed through genome and transcriptome analysis of the ubiquitous bovine parasite Trypanosoma (Megatrypanum) theileri.</title>
        <authorList>
            <person name="Kelly S."/>
            <person name="Ivens A."/>
            <person name="Mott A."/>
            <person name="O'Neill E."/>
            <person name="Emms D."/>
            <person name="Macleod O."/>
            <person name="Voorheis P."/>
            <person name="Matthews J."/>
            <person name="Matthews K."/>
            <person name="Carrington M."/>
        </authorList>
    </citation>
    <scope>NUCLEOTIDE SEQUENCE [LARGE SCALE GENOMIC DNA]</scope>
    <source>
        <strain evidence="1">Edinburgh</strain>
    </source>
</reference>
<dbReference type="AlphaFoldDB" id="A0A1X0NYW0"/>
<evidence type="ECO:0000313" key="1">
    <source>
        <dbReference type="EMBL" id="ORC89340.1"/>
    </source>
</evidence>
<protein>
    <submittedName>
        <fullName evidence="1">Uncharacterized protein</fullName>
    </submittedName>
</protein>
<dbReference type="OrthoDB" id="271900at2759"/>
<comment type="caution">
    <text evidence="1">The sequence shown here is derived from an EMBL/GenBank/DDBJ whole genome shotgun (WGS) entry which is preliminary data.</text>
</comment>
<evidence type="ECO:0000313" key="2">
    <source>
        <dbReference type="Proteomes" id="UP000192257"/>
    </source>
</evidence>